<evidence type="ECO:0000259" key="5">
    <source>
        <dbReference type="Pfam" id="PF00883"/>
    </source>
</evidence>
<protein>
    <recommendedName>
        <fullName evidence="5">Cytosol aminopeptidase domain-containing protein</fullName>
    </recommendedName>
</protein>
<sequence>THEEDVANKIAIGWGLGAYRFDIYKKDDTAIPTLLWPANTNHEEVTATIESVCLLRNLINTPPNVLGTDELADAAKEVAKRHKAKVKIIHDDDLLKKNFPLIYNVGKASPRPPQLIDITWGNKKHPKVTIVGKGIVYDTGGLNLKPGMYMRDMKKDMGGAAHALGTAWMIMALNLPVQLRVLLPVAENSVAGNSYRPGDVLTSRKGLTVEIDDTDAEGRLVVADALTYASEDKPDLLIDFCTLTGAARVALGFDIPAFFSNRETVIEKLRHSSLEKDDALWPLPLWDGYEKEMDSNVADLINGGSGRAGAIHGGLFLQRFIEPHIDWIHLDCYAWEQNGKPGRPKGGADTGMRAIAGFIRDKYT</sequence>
<reference evidence="6" key="1">
    <citation type="submission" date="2020-11" db="EMBL/GenBank/DDBJ databases">
        <authorList>
            <person name="Tran Van P."/>
        </authorList>
    </citation>
    <scope>NUCLEOTIDE SEQUENCE</scope>
</reference>
<dbReference type="OrthoDB" id="10041421at2759"/>
<keyword evidence="3" id="KW-0645">Protease</keyword>
<dbReference type="SUPFAM" id="SSF53187">
    <property type="entry name" value="Zn-dependent exopeptidases"/>
    <property type="match status" value="1"/>
</dbReference>
<dbReference type="InterPro" id="IPR043472">
    <property type="entry name" value="Macro_dom-like"/>
</dbReference>
<evidence type="ECO:0000256" key="3">
    <source>
        <dbReference type="ARBA" id="ARBA00022670"/>
    </source>
</evidence>
<dbReference type="CDD" id="cd00433">
    <property type="entry name" value="Peptidase_M17"/>
    <property type="match status" value="1"/>
</dbReference>
<dbReference type="PRINTS" id="PR00481">
    <property type="entry name" value="LAMNOPPTDASE"/>
</dbReference>
<organism evidence="6">
    <name type="scientific">Cyprideis torosa</name>
    <dbReference type="NCBI Taxonomy" id="163714"/>
    <lineage>
        <taxon>Eukaryota</taxon>
        <taxon>Metazoa</taxon>
        <taxon>Ecdysozoa</taxon>
        <taxon>Arthropoda</taxon>
        <taxon>Crustacea</taxon>
        <taxon>Oligostraca</taxon>
        <taxon>Ostracoda</taxon>
        <taxon>Podocopa</taxon>
        <taxon>Podocopida</taxon>
        <taxon>Cytherocopina</taxon>
        <taxon>Cytheroidea</taxon>
        <taxon>Cytherideidae</taxon>
        <taxon>Cyprideis</taxon>
    </lineage>
</organism>
<evidence type="ECO:0000256" key="1">
    <source>
        <dbReference type="ARBA" id="ARBA00009528"/>
    </source>
</evidence>
<keyword evidence="4" id="KW-0378">Hydrolase</keyword>
<proteinExistence type="inferred from homology"/>
<dbReference type="InterPro" id="IPR011356">
    <property type="entry name" value="Leucine_aapep/pepB"/>
</dbReference>
<dbReference type="PANTHER" id="PTHR11963:SF20">
    <property type="entry name" value="PEPTIDASE B"/>
    <property type="match status" value="1"/>
</dbReference>
<name>A0A7R8WQ53_9CRUS</name>
<dbReference type="GO" id="GO:0005737">
    <property type="term" value="C:cytoplasm"/>
    <property type="evidence" value="ECO:0007669"/>
    <property type="project" value="InterPro"/>
</dbReference>
<dbReference type="Gene3D" id="3.40.630.10">
    <property type="entry name" value="Zn peptidases"/>
    <property type="match status" value="1"/>
</dbReference>
<accession>A0A7R8WQ53</accession>
<dbReference type="EMBL" id="OB674949">
    <property type="protein sequence ID" value="CAD7235843.1"/>
    <property type="molecule type" value="Genomic_DNA"/>
</dbReference>
<feature type="non-terminal residue" evidence="6">
    <location>
        <position position="1"/>
    </location>
</feature>
<evidence type="ECO:0000313" key="6">
    <source>
        <dbReference type="EMBL" id="CAD7235843.1"/>
    </source>
</evidence>
<dbReference type="GO" id="GO:0070006">
    <property type="term" value="F:metalloaminopeptidase activity"/>
    <property type="evidence" value="ECO:0007669"/>
    <property type="project" value="InterPro"/>
</dbReference>
<gene>
    <name evidence="6" type="ORF">CTOB1V02_LOCUS13658</name>
</gene>
<keyword evidence="2" id="KW-0031">Aminopeptidase</keyword>
<dbReference type="GO" id="GO:0006508">
    <property type="term" value="P:proteolysis"/>
    <property type="evidence" value="ECO:0007669"/>
    <property type="project" value="UniProtKB-KW"/>
</dbReference>
<dbReference type="AlphaFoldDB" id="A0A7R8WQ53"/>
<feature type="domain" description="Cytosol aminopeptidase" evidence="5">
    <location>
        <begin position="54"/>
        <end position="354"/>
    </location>
</feature>
<dbReference type="PANTHER" id="PTHR11963">
    <property type="entry name" value="LEUCINE AMINOPEPTIDASE-RELATED"/>
    <property type="match status" value="1"/>
</dbReference>
<feature type="non-terminal residue" evidence="6">
    <location>
        <position position="364"/>
    </location>
</feature>
<evidence type="ECO:0000256" key="2">
    <source>
        <dbReference type="ARBA" id="ARBA00022438"/>
    </source>
</evidence>
<evidence type="ECO:0000256" key="4">
    <source>
        <dbReference type="ARBA" id="ARBA00022801"/>
    </source>
</evidence>
<dbReference type="GO" id="GO:0030145">
    <property type="term" value="F:manganese ion binding"/>
    <property type="evidence" value="ECO:0007669"/>
    <property type="project" value="InterPro"/>
</dbReference>
<dbReference type="Pfam" id="PF00883">
    <property type="entry name" value="Peptidase_M17"/>
    <property type="match status" value="1"/>
</dbReference>
<dbReference type="InterPro" id="IPR000819">
    <property type="entry name" value="Peptidase_M17_C"/>
</dbReference>
<comment type="similarity">
    <text evidence="1">Belongs to the peptidase M17 family.</text>
</comment>
<dbReference type="Gene3D" id="3.40.220.10">
    <property type="entry name" value="Leucine Aminopeptidase, subunit E, domain 1"/>
    <property type="match status" value="1"/>
</dbReference>